<proteinExistence type="inferred from homology"/>
<keyword evidence="4" id="KW-1185">Reference proteome</keyword>
<feature type="domain" description="Smf/DprA SLOG" evidence="2">
    <location>
        <begin position="89"/>
        <end position="298"/>
    </location>
</feature>
<dbReference type="SUPFAM" id="SSF102405">
    <property type="entry name" value="MCP/YpsA-like"/>
    <property type="match status" value="1"/>
</dbReference>
<evidence type="ECO:0000313" key="3">
    <source>
        <dbReference type="EMBL" id="AEP37197.1"/>
    </source>
</evidence>
<dbReference type="InterPro" id="IPR057666">
    <property type="entry name" value="DrpA_SLOG"/>
</dbReference>
<dbReference type="InterPro" id="IPR003488">
    <property type="entry name" value="DprA"/>
</dbReference>
<accession>G4QAG6</accession>
<dbReference type="HOGENOM" id="CLU_029601_1_1_4"/>
<dbReference type="STRING" id="1008459.TASI_1459"/>
<organism evidence="3 4">
    <name type="scientific">Taylorella asinigenitalis (strain MCE3)</name>
    <dbReference type="NCBI Taxonomy" id="1008459"/>
    <lineage>
        <taxon>Bacteria</taxon>
        <taxon>Pseudomonadati</taxon>
        <taxon>Pseudomonadota</taxon>
        <taxon>Betaproteobacteria</taxon>
        <taxon>Burkholderiales</taxon>
        <taxon>Alcaligenaceae</taxon>
        <taxon>Taylorella</taxon>
    </lineage>
</organism>
<dbReference type="NCBIfam" id="TIGR00732">
    <property type="entry name" value="dprA"/>
    <property type="match status" value="1"/>
</dbReference>
<gene>
    <name evidence="3" type="ordered locus">TASI_1459</name>
</gene>
<dbReference type="Gene3D" id="3.40.50.450">
    <property type="match status" value="1"/>
</dbReference>
<dbReference type="AlphaFoldDB" id="G4QAG6"/>
<dbReference type="Pfam" id="PF02481">
    <property type="entry name" value="DNA_processg_A"/>
    <property type="match status" value="1"/>
</dbReference>
<reference key="1">
    <citation type="submission" date="2011-09" db="EMBL/GenBank/DDBJ databases">
        <title>Genomic characterization of the Taylorella genus.</title>
        <authorList>
            <person name="Hebert L."/>
            <person name="Moumen B."/>
            <person name="Pons N."/>
            <person name="Duquesne F."/>
            <person name="Breuil M.-F."/>
            <person name="Goux D."/>
            <person name="Batto J.-M."/>
            <person name="Renault P."/>
            <person name="Laugier C."/>
            <person name="Petry S."/>
        </authorList>
    </citation>
    <scope>NUCLEOTIDE SEQUENCE</scope>
    <source>
        <strain>MCE3</strain>
    </source>
</reference>
<evidence type="ECO:0000313" key="4">
    <source>
        <dbReference type="Proteomes" id="UP000009284"/>
    </source>
</evidence>
<evidence type="ECO:0000256" key="1">
    <source>
        <dbReference type="ARBA" id="ARBA00006525"/>
    </source>
</evidence>
<comment type="similarity">
    <text evidence="1">Belongs to the DprA/Smf family.</text>
</comment>
<dbReference type="PANTHER" id="PTHR43022:SF1">
    <property type="entry name" value="PROTEIN SMF"/>
    <property type="match status" value="1"/>
</dbReference>
<dbReference type="PANTHER" id="PTHR43022">
    <property type="entry name" value="PROTEIN SMF"/>
    <property type="match status" value="1"/>
</dbReference>
<dbReference type="OrthoDB" id="9785707at2"/>
<protein>
    <submittedName>
        <fullName evidence="3">Rossmann fold nucleotide-binding protein Smf</fullName>
    </submittedName>
</protein>
<evidence type="ECO:0000259" key="2">
    <source>
        <dbReference type="Pfam" id="PF02481"/>
    </source>
</evidence>
<dbReference type="Proteomes" id="UP000009284">
    <property type="component" value="Chromosome"/>
</dbReference>
<dbReference type="eggNOG" id="COG0758">
    <property type="taxonomic scope" value="Bacteria"/>
</dbReference>
<dbReference type="RefSeq" id="WP_014112091.1">
    <property type="nucleotide sequence ID" value="NC_016043.1"/>
</dbReference>
<dbReference type="EMBL" id="CP003059">
    <property type="protein sequence ID" value="AEP37197.1"/>
    <property type="molecule type" value="Genomic_DNA"/>
</dbReference>
<name>G4QAG6_TAYAM</name>
<dbReference type="KEGG" id="tas:TASI_1459"/>
<reference evidence="3 4" key="2">
    <citation type="journal article" date="2012" name="PLoS ONE">
        <title>Genomic characterization of the taylorella genus.</title>
        <authorList>
            <person name="Hebert L."/>
            <person name="Moumen B."/>
            <person name="Pons N."/>
            <person name="Duquesne F."/>
            <person name="Breuil M.F."/>
            <person name="Goux D."/>
            <person name="Batto J.M."/>
            <person name="Laugier C."/>
            <person name="Renault P."/>
            <person name="Petry S."/>
        </authorList>
    </citation>
    <scope>NUCLEOTIDE SEQUENCE [LARGE SCALE GENOMIC DNA]</scope>
    <source>
        <strain evidence="3 4">MCE3</strain>
    </source>
</reference>
<sequence>MQNTKSLIKLSLFDELPSKLIFFLIKHFKEAHKVFEVQESEFNSALSLFKASGGYYRGDIYTLIHQENRFNHSQLNRTLDWLEEEHNQILSIFDSDYPPLLKKIPDPPVLLYLRGKRETISKPCIALVGSRKSTYHSNFTARSFAKGFANSGFCVVSGMARGIDSNAHIGALSSTSDMSTIAVMGCGLDITYPIENESLSEEIAQKGLLISEYALGTEPKNFHFPARNRIIAGLSLGVVVVEAAKKSGSLYTAELAMTNGRDVFAVPGSILTDFHKGCHNLIQQGAMLADTAEFVIKNIAWGDGKIKESDLLGHSEIRNVHHPLDSIGYHEFTISDLVYSLGMPIDAAIENLINWEIEGRITKLSNGNYQKAINC</sequence>
<dbReference type="GO" id="GO:0009294">
    <property type="term" value="P:DNA-mediated transformation"/>
    <property type="evidence" value="ECO:0007669"/>
    <property type="project" value="InterPro"/>
</dbReference>